<reference evidence="2" key="1">
    <citation type="journal article" date="2023" name="Front. Cell. Infect. Microbiol.">
        <title>Isolation and in vitro characterization of novel S. epidermidis phages for therapeutic applications.</title>
        <authorList>
            <person name="Strancar V."/>
            <person name="Marusic M."/>
            <person name="Tusar J."/>
            <person name="Pracek N."/>
            <person name="Kolenc M."/>
            <person name="Suster K."/>
            <person name="Horvat S."/>
            <person name="Janez N."/>
            <person name="Peterka M."/>
        </authorList>
    </citation>
    <scope>NUCLEOTIDE SEQUENCE</scope>
</reference>
<evidence type="ECO:0000313" key="2">
    <source>
        <dbReference type="EMBL" id="WJJ57781.1"/>
    </source>
</evidence>
<gene>
    <name evidence="2" type="ORF">80A_00002</name>
</gene>
<organism evidence="2 3">
    <name type="scientific">Staphylococcus phage 80A</name>
    <dbReference type="NCBI Taxonomy" id="3038195"/>
    <lineage>
        <taxon>Viruses</taxon>
        <taxon>Duplodnaviria</taxon>
        <taxon>Heunggongvirae</taxon>
        <taxon>Uroviricota</taxon>
        <taxon>Caudoviricetes</taxon>
        <taxon>Herelleviridae</taxon>
        <taxon>Twortvirinae</taxon>
        <taxon>Sepunavirus</taxon>
    </lineage>
</organism>
<name>A0AAX3Y126_9CAUD</name>
<protein>
    <submittedName>
        <fullName evidence="2">HNH endonuclease</fullName>
    </submittedName>
</protein>
<accession>A0AAX3Y126</accession>
<keyword evidence="2" id="KW-0378">Hydrolase</keyword>
<dbReference type="Proteomes" id="UP001431528">
    <property type="component" value="Segment"/>
</dbReference>
<dbReference type="EMBL" id="OQ448193">
    <property type="protein sequence ID" value="WJJ57781.1"/>
    <property type="molecule type" value="Genomic_DNA"/>
</dbReference>
<sequence>MNYDIKKLNENFRNIHSRYYIDSNGVVYTSISQNTKKIFVEGRKVNINKFRRENITELNNTNKLIIKIPETNNKYYMLNDGTILQRIKTVKKTHGAIYVCLILVDGRDRGTYKSLSRLVAGSFLGSVEGKEVHHKDRDRTNNKVSNLEILTFEEHRSKDSYKEKHPNLTSND</sequence>
<dbReference type="Pfam" id="PF13392">
    <property type="entry name" value="HNH_3"/>
    <property type="match status" value="1"/>
</dbReference>
<dbReference type="CDD" id="cd00085">
    <property type="entry name" value="HNHc"/>
    <property type="match status" value="1"/>
</dbReference>
<dbReference type="SUPFAM" id="SSF54060">
    <property type="entry name" value="His-Me finger endonucleases"/>
    <property type="match status" value="1"/>
</dbReference>
<dbReference type="InterPro" id="IPR003615">
    <property type="entry name" value="HNH_nuc"/>
</dbReference>
<proteinExistence type="predicted"/>
<evidence type="ECO:0000259" key="1">
    <source>
        <dbReference type="Pfam" id="PF13392"/>
    </source>
</evidence>
<dbReference type="InterPro" id="IPR044925">
    <property type="entry name" value="His-Me_finger_sf"/>
</dbReference>
<dbReference type="Gene3D" id="3.90.75.20">
    <property type="match status" value="1"/>
</dbReference>
<keyword evidence="2" id="KW-0540">Nuclease</keyword>
<feature type="domain" description="HNH nuclease" evidence="1">
    <location>
        <begin position="116"/>
        <end position="155"/>
    </location>
</feature>
<evidence type="ECO:0000313" key="3">
    <source>
        <dbReference type="Proteomes" id="UP001431528"/>
    </source>
</evidence>
<dbReference type="GO" id="GO:0004519">
    <property type="term" value="F:endonuclease activity"/>
    <property type="evidence" value="ECO:0007669"/>
    <property type="project" value="UniProtKB-KW"/>
</dbReference>
<keyword evidence="2" id="KW-0255">Endonuclease</keyword>